<dbReference type="VEuPathDB" id="VectorBase:PPAPM1_004588"/>
<feature type="region of interest" description="Disordered" evidence="1">
    <location>
        <begin position="594"/>
        <end position="614"/>
    </location>
</feature>
<dbReference type="VEuPathDB" id="VectorBase:PPAI004392"/>
<dbReference type="Proteomes" id="UP000092462">
    <property type="component" value="Unassembled WGS sequence"/>
</dbReference>
<feature type="compositionally biased region" description="Low complexity" evidence="1">
    <location>
        <begin position="130"/>
        <end position="142"/>
    </location>
</feature>
<dbReference type="EMBL" id="AJVK01028446">
    <property type="status" value="NOT_ANNOTATED_CDS"/>
    <property type="molecule type" value="Genomic_DNA"/>
</dbReference>
<feature type="region of interest" description="Disordered" evidence="1">
    <location>
        <begin position="85"/>
        <end position="147"/>
    </location>
</feature>
<evidence type="ECO:0000313" key="3">
    <source>
        <dbReference type="Proteomes" id="UP000092462"/>
    </source>
</evidence>
<protein>
    <submittedName>
        <fullName evidence="2">Uncharacterized protein</fullName>
    </submittedName>
</protein>
<dbReference type="EMBL" id="AJVK01028445">
    <property type="status" value="NOT_ANNOTATED_CDS"/>
    <property type="molecule type" value="Genomic_DNA"/>
</dbReference>
<feature type="compositionally biased region" description="Basic and acidic residues" evidence="1">
    <location>
        <begin position="470"/>
        <end position="509"/>
    </location>
</feature>
<keyword evidence="3" id="KW-1185">Reference proteome</keyword>
<dbReference type="AlphaFoldDB" id="A0A1B0D9T0"/>
<name>A0A1B0D9T0_PHLPP</name>
<organism evidence="2 3">
    <name type="scientific">Phlebotomus papatasi</name>
    <name type="common">Sandfly</name>
    <dbReference type="NCBI Taxonomy" id="29031"/>
    <lineage>
        <taxon>Eukaryota</taxon>
        <taxon>Metazoa</taxon>
        <taxon>Ecdysozoa</taxon>
        <taxon>Arthropoda</taxon>
        <taxon>Hexapoda</taxon>
        <taxon>Insecta</taxon>
        <taxon>Pterygota</taxon>
        <taxon>Neoptera</taxon>
        <taxon>Endopterygota</taxon>
        <taxon>Diptera</taxon>
        <taxon>Nematocera</taxon>
        <taxon>Psychodoidea</taxon>
        <taxon>Psychodidae</taxon>
        <taxon>Phlebotomus</taxon>
        <taxon>Phlebotomus</taxon>
    </lineage>
</organism>
<feature type="compositionally biased region" description="Basic and acidic residues" evidence="1">
    <location>
        <begin position="188"/>
        <end position="204"/>
    </location>
</feature>
<feature type="region of interest" description="Disordered" evidence="1">
    <location>
        <begin position="252"/>
        <end position="294"/>
    </location>
</feature>
<feature type="region of interest" description="Disordered" evidence="1">
    <location>
        <begin position="470"/>
        <end position="536"/>
    </location>
</feature>
<evidence type="ECO:0000256" key="1">
    <source>
        <dbReference type="SAM" id="MobiDB-lite"/>
    </source>
</evidence>
<proteinExistence type="predicted"/>
<dbReference type="EMBL" id="AJVK01028444">
    <property type="status" value="NOT_ANNOTATED_CDS"/>
    <property type="molecule type" value="Genomic_DNA"/>
</dbReference>
<feature type="compositionally biased region" description="Polar residues" evidence="1">
    <location>
        <begin position="278"/>
        <end position="290"/>
    </location>
</feature>
<feature type="compositionally biased region" description="Polar residues" evidence="1">
    <location>
        <begin position="208"/>
        <end position="225"/>
    </location>
</feature>
<evidence type="ECO:0000313" key="2">
    <source>
        <dbReference type="EnsemblMetazoa" id="PPAI004392-PA"/>
    </source>
</evidence>
<reference evidence="2" key="1">
    <citation type="submission" date="2022-08" db="UniProtKB">
        <authorList>
            <consortium name="EnsemblMetazoa"/>
        </authorList>
    </citation>
    <scope>IDENTIFICATION</scope>
    <source>
        <strain evidence="2">Israel</strain>
    </source>
</reference>
<feature type="region of interest" description="Disordered" evidence="1">
    <location>
        <begin position="188"/>
        <end position="239"/>
    </location>
</feature>
<dbReference type="EnsemblMetazoa" id="PPAI004392-RA">
    <property type="protein sequence ID" value="PPAI004392-PA"/>
    <property type="gene ID" value="PPAI004392"/>
</dbReference>
<accession>A0A1B0D9T0</accession>
<dbReference type="EMBL" id="AJVK01028443">
    <property type="status" value="NOT_ANNOTATED_CDS"/>
    <property type="molecule type" value="Genomic_DNA"/>
</dbReference>
<sequence length="614" mass="70245">MLREEDGFVCDMEVFENSGKNLAEYLLNRQGIKVSRRRLFEFDRDEESEEVSIRFVENHQGFPILQRNSPSSSSSSSATFVRFKPSTASTPFPRENLPSCPRKIVSVSYPNAPQRLVSPEKTPKRNSRGSTQSSSISDPQSPHGNRRQITVNPQVLSPTPPCPPYADEPIVSSAKTVVENIRNISEMMKESEKSKIRSVHEKSKQSKKTISVTEKPSSREVQFSMTDDEDDSDVPNPEVVQTNTNREIERMSISESPVIDLRSPQQKNDASSGFVDFSAQSSRTTANKPKSGTAEIATGNKSVIPELPEESTNLLSLCNQRSQVSLVPTATSTVTNDSGVFKAPLATGKRGRKKKKLDSPLARMIQLESSIRKSVPRELGVSKRKLYSKGSEEFLHEALVDDIGRKDSVSHESQQQQQELEVELDSDELMEAEAEVYDIANITQPCHIAVERINITNDLKMLTEKEKQEYKKAKKEKNFNKDKDMKKQKEKEEEEKKKMEKEKKKEEKDKKKKKEKKKEDEKPLEEQEENIPIRRSQRKRYAPMAFWLGAQRSPLMVRTYNEKIDLKKRYVKQGSKSTPVIKGDFTVLMEKKEKKRRKRNLEKRLSFIQRKKTK</sequence>